<dbReference type="AlphaFoldDB" id="A0A2P6MPV7"/>
<reference evidence="1 2" key="1">
    <citation type="journal article" date="2018" name="Genome Biol. Evol.">
        <title>Multiple Roots of Fruiting Body Formation in Amoebozoa.</title>
        <authorList>
            <person name="Hillmann F."/>
            <person name="Forbes G."/>
            <person name="Novohradska S."/>
            <person name="Ferling I."/>
            <person name="Riege K."/>
            <person name="Groth M."/>
            <person name="Westermann M."/>
            <person name="Marz M."/>
            <person name="Spaller T."/>
            <person name="Winckler T."/>
            <person name="Schaap P."/>
            <person name="Glockner G."/>
        </authorList>
    </citation>
    <scope>NUCLEOTIDE SEQUENCE [LARGE SCALE GENOMIC DNA]</scope>
    <source>
        <strain evidence="1 2">Jena</strain>
    </source>
</reference>
<comment type="caution">
    <text evidence="1">The sequence shown here is derived from an EMBL/GenBank/DDBJ whole genome shotgun (WGS) entry which is preliminary data.</text>
</comment>
<dbReference type="EMBL" id="MDYQ01000558">
    <property type="protein sequence ID" value="PRP73734.1"/>
    <property type="molecule type" value="Genomic_DNA"/>
</dbReference>
<keyword evidence="2" id="KW-1185">Reference proteome</keyword>
<proteinExistence type="predicted"/>
<dbReference type="InParanoid" id="A0A2P6MPV7"/>
<feature type="non-terminal residue" evidence="1">
    <location>
        <position position="1"/>
    </location>
</feature>
<name>A0A2P6MPV7_9EUKA</name>
<evidence type="ECO:0000313" key="2">
    <source>
        <dbReference type="Proteomes" id="UP000241769"/>
    </source>
</evidence>
<gene>
    <name evidence="1" type="ORF">PROFUN_16481</name>
</gene>
<sequence>YKAEMKRVQIECKNKTMSWEVQLEETQKELENKIEFIRKQMIAIQAII</sequence>
<accession>A0A2P6MPV7</accession>
<organism evidence="1 2">
    <name type="scientific">Planoprotostelium fungivorum</name>
    <dbReference type="NCBI Taxonomy" id="1890364"/>
    <lineage>
        <taxon>Eukaryota</taxon>
        <taxon>Amoebozoa</taxon>
        <taxon>Evosea</taxon>
        <taxon>Variosea</taxon>
        <taxon>Cavosteliida</taxon>
        <taxon>Cavosteliaceae</taxon>
        <taxon>Planoprotostelium</taxon>
    </lineage>
</organism>
<dbReference type="Proteomes" id="UP000241769">
    <property type="component" value="Unassembled WGS sequence"/>
</dbReference>
<protein>
    <submittedName>
        <fullName evidence="1">Uncharacterized protein</fullName>
    </submittedName>
</protein>
<evidence type="ECO:0000313" key="1">
    <source>
        <dbReference type="EMBL" id="PRP73734.1"/>
    </source>
</evidence>